<dbReference type="AlphaFoldDB" id="A0A9X6YJQ0"/>
<dbReference type="Gene3D" id="2.60.120.40">
    <property type="match status" value="1"/>
</dbReference>
<gene>
    <name evidence="2" type="ORF">CN553_27455</name>
</gene>
<feature type="domain" description="BclA C-terminal" evidence="1">
    <location>
        <begin position="17"/>
        <end position="127"/>
    </location>
</feature>
<name>A0A9X6YJQ0_BACCE</name>
<dbReference type="Pfam" id="PF18573">
    <property type="entry name" value="BclA_C"/>
    <property type="match status" value="1"/>
</dbReference>
<dbReference type="Proteomes" id="UP000220691">
    <property type="component" value="Unassembled WGS sequence"/>
</dbReference>
<evidence type="ECO:0000313" key="2">
    <source>
        <dbReference type="EMBL" id="PEN84860.1"/>
    </source>
</evidence>
<dbReference type="EMBL" id="NUAN01000218">
    <property type="protein sequence ID" value="PEN84860.1"/>
    <property type="molecule type" value="Genomic_DNA"/>
</dbReference>
<dbReference type="InterPro" id="IPR008983">
    <property type="entry name" value="Tumour_necrosis_fac-like_dom"/>
</dbReference>
<dbReference type="InterPro" id="IPR041415">
    <property type="entry name" value="BclA_C"/>
</dbReference>
<proteinExistence type="predicted"/>
<reference evidence="2 3" key="1">
    <citation type="submission" date="2017-09" db="EMBL/GenBank/DDBJ databases">
        <title>Large-scale bioinformatics analysis of Bacillus genomes uncovers conserved roles of natural products in bacterial physiology.</title>
        <authorList>
            <consortium name="Agbiome Team Llc"/>
            <person name="Bleich R.M."/>
            <person name="Kirk G.J."/>
            <person name="Santa Maria K.C."/>
            <person name="Allen S.E."/>
            <person name="Farag S."/>
            <person name="Shank E.A."/>
            <person name="Bowers A."/>
        </authorList>
    </citation>
    <scope>NUCLEOTIDE SEQUENCE [LARGE SCALE GENOMIC DNA]</scope>
    <source>
        <strain evidence="2 3">AFS027647</strain>
    </source>
</reference>
<evidence type="ECO:0000259" key="1">
    <source>
        <dbReference type="Pfam" id="PF18573"/>
    </source>
</evidence>
<comment type="caution">
    <text evidence="2">The sequence shown here is derived from an EMBL/GenBank/DDBJ whole genome shotgun (WGS) entry which is preliminary data.</text>
</comment>
<feature type="non-terminal residue" evidence="2">
    <location>
        <position position="1"/>
    </location>
</feature>
<evidence type="ECO:0000313" key="3">
    <source>
        <dbReference type="Proteomes" id="UP000220691"/>
    </source>
</evidence>
<organism evidence="2 3">
    <name type="scientific">Bacillus cereus</name>
    <dbReference type="NCBI Taxonomy" id="1396"/>
    <lineage>
        <taxon>Bacteria</taxon>
        <taxon>Bacillati</taxon>
        <taxon>Bacillota</taxon>
        <taxon>Bacilli</taxon>
        <taxon>Bacillales</taxon>
        <taxon>Bacillaceae</taxon>
        <taxon>Bacillus</taxon>
        <taxon>Bacillus cereus group</taxon>
    </lineage>
</organism>
<dbReference type="RefSeq" id="WP_423747941.1">
    <property type="nucleotide sequence ID" value="NZ_NUAN01000218.1"/>
</dbReference>
<sequence length="142" mass="14396">PTGATGTFSTSFASIGSTGAAIVAQPANTPIPLDNNFVLVGTDISHTAGSGTITLNTAGSYLVAYSIMVDPAAGLTAGTFLDVNAVQLAYSITQSTLTATTAGFESLSKTIIITVAAGSTLDLRILFVSDIQFAMVTIMRLS</sequence>
<protein>
    <recommendedName>
        <fullName evidence="1">BclA C-terminal domain-containing protein</fullName>
    </recommendedName>
</protein>
<accession>A0A9X6YJQ0</accession>